<dbReference type="PANTHER" id="PTHR11241:SF0">
    <property type="entry name" value="DEOXYURIDINE 5'-TRIPHOSPHATE NUCLEOTIDOHYDROLASE"/>
    <property type="match status" value="1"/>
</dbReference>
<keyword evidence="8" id="KW-1185">Reference proteome</keyword>
<dbReference type="AlphaFoldDB" id="A0A3Q3W7R0"/>
<dbReference type="UniPathway" id="UPA00610">
    <property type="reaction ID" value="UER00666"/>
</dbReference>
<accession>A0A3Q3W7R0</accession>
<evidence type="ECO:0000256" key="1">
    <source>
        <dbReference type="ARBA" id="ARBA00005142"/>
    </source>
</evidence>
<comment type="similarity">
    <text evidence="2 5">Belongs to the dUTPase family.</text>
</comment>
<dbReference type="InterPro" id="IPR036157">
    <property type="entry name" value="dUTPase-like_sf"/>
</dbReference>
<comment type="catalytic activity">
    <reaction evidence="5">
        <text>dUTP + H2O = dUMP + diphosphate + H(+)</text>
        <dbReference type="Rhea" id="RHEA:10248"/>
        <dbReference type="ChEBI" id="CHEBI:15377"/>
        <dbReference type="ChEBI" id="CHEBI:15378"/>
        <dbReference type="ChEBI" id="CHEBI:33019"/>
        <dbReference type="ChEBI" id="CHEBI:61555"/>
        <dbReference type="ChEBI" id="CHEBI:246422"/>
        <dbReference type="EC" id="3.6.1.23"/>
    </reaction>
</comment>
<dbReference type="SUPFAM" id="SSF51283">
    <property type="entry name" value="dUTPase-like"/>
    <property type="match status" value="1"/>
</dbReference>
<dbReference type="Ensembl" id="ENSMMOT00000007998.1">
    <property type="protein sequence ID" value="ENSMMOP00000007852.1"/>
    <property type="gene ID" value="ENSMMOG00000006107.1"/>
</dbReference>
<evidence type="ECO:0000256" key="4">
    <source>
        <dbReference type="ARBA" id="ARBA00023080"/>
    </source>
</evidence>
<evidence type="ECO:0000256" key="3">
    <source>
        <dbReference type="ARBA" id="ARBA00022801"/>
    </source>
</evidence>
<dbReference type="Gene3D" id="2.70.40.10">
    <property type="match status" value="1"/>
</dbReference>
<dbReference type="EC" id="3.6.1.23" evidence="5"/>
<dbReference type="InterPro" id="IPR008181">
    <property type="entry name" value="dUTPase"/>
</dbReference>
<proteinExistence type="inferred from homology"/>
<name>A0A3Q3W7R0_MOLML</name>
<comment type="function">
    <text evidence="5">Involved in nucleotide metabolism via production of dUMP, the immediate precursor of thymidine nucleotides, and decreases the intracellular concentration of dUTP so that uracil cannot be incorporated into DNA.</text>
</comment>
<evidence type="ECO:0000313" key="8">
    <source>
        <dbReference type="Proteomes" id="UP000261620"/>
    </source>
</evidence>
<dbReference type="InterPro" id="IPR029054">
    <property type="entry name" value="dUTPase-like"/>
</dbReference>
<keyword evidence="3 5" id="KW-0378">Hydrolase</keyword>
<keyword evidence="4 5" id="KW-0546">Nucleotide metabolism</keyword>
<dbReference type="GO" id="GO:0006226">
    <property type="term" value="P:dUMP biosynthetic process"/>
    <property type="evidence" value="ECO:0007669"/>
    <property type="project" value="UniProtKB-UniRule"/>
</dbReference>
<dbReference type="GO" id="GO:0004170">
    <property type="term" value="F:dUTP diphosphatase activity"/>
    <property type="evidence" value="ECO:0007669"/>
    <property type="project" value="UniProtKB-UniRule"/>
</dbReference>
<dbReference type="NCBIfam" id="TIGR00576">
    <property type="entry name" value="dut"/>
    <property type="match status" value="1"/>
</dbReference>
<dbReference type="CDD" id="cd07557">
    <property type="entry name" value="trimeric_dUTPase"/>
    <property type="match status" value="1"/>
</dbReference>
<evidence type="ECO:0000256" key="2">
    <source>
        <dbReference type="ARBA" id="ARBA00006581"/>
    </source>
</evidence>
<evidence type="ECO:0000259" key="6">
    <source>
        <dbReference type="Pfam" id="PF00692"/>
    </source>
</evidence>
<comment type="cofactor">
    <cofactor evidence="5">
        <name>Mg(2+)</name>
        <dbReference type="ChEBI" id="CHEBI:18420"/>
    </cofactor>
</comment>
<dbReference type="GO" id="GO:0000287">
    <property type="term" value="F:magnesium ion binding"/>
    <property type="evidence" value="ECO:0007669"/>
    <property type="project" value="UniProtKB-UniRule"/>
</dbReference>
<dbReference type="OMA" id="WETIPRA"/>
<feature type="domain" description="dUTPase-like" evidence="6">
    <location>
        <begin position="27"/>
        <end position="152"/>
    </location>
</feature>
<dbReference type="NCBIfam" id="NF001862">
    <property type="entry name" value="PRK00601.1"/>
    <property type="match status" value="1"/>
</dbReference>
<organism evidence="7 8">
    <name type="scientific">Mola mola</name>
    <name type="common">Ocean sunfish</name>
    <name type="synonym">Tetraodon mola</name>
    <dbReference type="NCBI Taxonomy" id="94237"/>
    <lineage>
        <taxon>Eukaryota</taxon>
        <taxon>Metazoa</taxon>
        <taxon>Chordata</taxon>
        <taxon>Craniata</taxon>
        <taxon>Vertebrata</taxon>
        <taxon>Euteleostomi</taxon>
        <taxon>Actinopterygii</taxon>
        <taxon>Neopterygii</taxon>
        <taxon>Teleostei</taxon>
        <taxon>Neoteleostei</taxon>
        <taxon>Acanthomorphata</taxon>
        <taxon>Eupercaria</taxon>
        <taxon>Tetraodontiformes</taxon>
        <taxon>Molidae</taxon>
        <taxon>Mola</taxon>
    </lineage>
</organism>
<evidence type="ECO:0000313" key="7">
    <source>
        <dbReference type="Ensembl" id="ENSMMOP00000007852.1"/>
    </source>
</evidence>
<comment type="pathway">
    <text evidence="1 5">Pyrimidine metabolism; dUMP biosynthesis; dUMP from dCTP (dUTP route): step 2/2.</text>
</comment>
<dbReference type="GO" id="GO:0046081">
    <property type="term" value="P:dUTP catabolic process"/>
    <property type="evidence" value="ECO:0007669"/>
    <property type="project" value="UniProtKB-UniRule"/>
</dbReference>
<evidence type="ECO:0000256" key="5">
    <source>
        <dbReference type="RuleBase" id="RU367024"/>
    </source>
</evidence>
<dbReference type="Pfam" id="PF00692">
    <property type="entry name" value="dUTPase"/>
    <property type="match status" value="1"/>
</dbReference>
<keyword evidence="5" id="KW-0460">Magnesium</keyword>
<dbReference type="InterPro" id="IPR033704">
    <property type="entry name" value="dUTPase_trimeric"/>
</dbReference>
<protein>
    <recommendedName>
        <fullName evidence="5">Deoxyuridine 5'-triphosphate nucleotidohydrolase</fullName>
        <shortName evidence="5">dUTPase</shortName>
        <ecNumber evidence="5">3.6.1.23</ecNumber>
    </recommendedName>
    <alternativeName>
        <fullName evidence="5">dUTP pyrophosphatase</fullName>
    </alternativeName>
</protein>
<sequence length="205" mass="21713">HSAGGVTGKNAIRPSRTTSVCDQRLSELPVRATPGSAGLDLRVLQNETLVPGEIQVVKTGLGLQCPPGTYGHVLPRSGLSLKGLTIQAGVIDADYQGEIGVVCKLFGEQPLILKKGDKIAQLIIKPCVIQPVTEIPKPVVLTARGEGGFGSTDKAGAKVWVKQLTGPPRPAEIIAQGQDATVTILYSGEEKWINVPMSKCYIREN</sequence>
<keyword evidence="5" id="KW-0479">Metal-binding</keyword>
<reference evidence="7" key="2">
    <citation type="submission" date="2025-09" db="UniProtKB">
        <authorList>
            <consortium name="Ensembl"/>
        </authorList>
    </citation>
    <scope>IDENTIFICATION</scope>
</reference>
<dbReference type="Proteomes" id="UP000261620">
    <property type="component" value="Unplaced"/>
</dbReference>
<dbReference type="PANTHER" id="PTHR11241">
    <property type="entry name" value="DEOXYURIDINE 5'-TRIPHOSPHATE NUCLEOTIDOHYDROLASE"/>
    <property type="match status" value="1"/>
</dbReference>
<dbReference type="STRING" id="94237.ENSMMOP00000007852"/>
<reference evidence="7" key="1">
    <citation type="submission" date="2025-08" db="UniProtKB">
        <authorList>
            <consortium name="Ensembl"/>
        </authorList>
    </citation>
    <scope>IDENTIFICATION</scope>
</reference>